<dbReference type="Proteomes" id="UP000317429">
    <property type="component" value="Chromosome"/>
</dbReference>
<dbReference type="KEGG" id="pnd:Pla175_51570"/>
<sequence precursor="true">MNCFAKAFVLLTAVAAASVLTGCDADVRVDSNKGTAPAPAVDTAADAQSEEGGGFSLEIPGLGVDVKTKNGKVDVKAPGVDVRRDPATGTSVRAPGTEVDVDGAGVRVKAPNTDVKVE</sequence>
<evidence type="ECO:0000313" key="3">
    <source>
        <dbReference type="EMBL" id="QDU91727.1"/>
    </source>
</evidence>
<evidence type="ECO:0000313" key="4">
    <source>
        <dbReference type="Proteomes" id="UP000317429"/>
    </source>
</evidence>
<dbReference type="OrthoDB" id="9887149at2"/>
<feature type="compositionally biased region" description="Basic and acidic residues" evidence="1">
    <location>
        <begin position="77"/>
        <end position="86"/>
    </location>
</feature>
<keyword evidence="2" id="KW-0732">Signal</keyword>
<name>A0A518DJS6_9BACT</name>
<feature type="region of interest" description="Disordered" evidence="1">
    <location>
        <begin position="31"/>
        <end position="54"/>
    </location>
</feature>
<protein>
    <recommendedName>
        <fullName evidence="5">Adhesin domain-containing protein</fullName>
    </recommendedName>
</protein>
<dbReference type="RefSeq" id="WP_145291883.1">
    <property type="nucleotide sequence ID" value="NZ_CP036291.1"/>
</dbReference>
<feature type="chain" id="PRO_5021754391" description="Adhesin domain-containing protein" evidence="2">
    <location>
        <begin position="22"/>
        <end position="118"/>
    </location>
</feature>
<evidence type="ECO:0000256" key="1">
    <source>
        <dbReference type="SAM" id="MobiDB-lite"/>
    </source>
</evidence>
<organism evidence="3 4">
    <name type="scientific">Pirellulimonas nuda</name>
    <dbReference type="NCBI Taxonomy" id="2528009"/>
    <lineage>
        <taxon>Bacteria</taxon>
        <taxon>Pseudomonadati</taxon>
        <taxon>Planctomycetota</taxon>
        <taxon>Planctomycetia</taxon>
        <taxon>Pirellulales</taxon>
        <taxon>Lacipirellulaceae</taxon>
        <taxon>Pirellulimonas</taxon>
    </lineage>
</organism>
<dbReference type="PROSITE" id="PS51257">
    <property type="entry name" value="PROKAR_LIPOPROTEIN"/>
    <property type="match status" value="1"/>
</dbReference>
<reference evidence="3 4" key="1">
    <citation type="submission" date="2019-02" db="EMBL/GenBank/DDBJ databases">
        <title>Deep-cultivation of Planctomycetes and their phenomic and genomic characterization uncovers novel biology.</title>
        <authorList>
            <person name="Wiegand S."/>
            <person name="Jogler M."/>
            <person name="Boedeker C."/>
            <person name="Pinto D."/>
            <person name="Vollmers J."/>
            <person name="Rivas-Marin E."/>
            <person name="Kohn T."/>
            <person name="Peeters S.H."/>
            <person name="Heuer A."/>
            <person name="Rast P."/>
            <person name="Oberbeckmann S."/>
            <person name="Bunk B."/>
            <person name="Jeske O."/>
            <person name="Meyerdierks A."/>
            <person name="Storesund J.E."/>
            <person name="Kallscheuer N."/>
            <person name="Luecker S."/>
            <person name="Lage O.M."/>
            <person name="Pohl T."/>
            <person name="Merkel B.J."/>
            <person name="Hornburger P."/>
            <person name="Mueller R.-W."/>
            <person name="Bruemmer F."/>
            <person name="Labrenz M."/>
            <person name="Spormann A.M."/>
            <person name="Op den Camp H."/>
            <person name="Overmann J."/>
            <person name="Amann R."/>
            <person name="Jetten M.S.M."/>
            <person name="Mascher T."/>
            <person name="Medema M.H."/>
            <person name="Devos D.P."/>
            <person name="Kaster A.-K."/>
            <person name="Ovreas L."/>
            <person name="Rohde M."/>
            <person name="Galperin M.Y."/>
            <person name="Jogler C."/>
        </authorList>
    </citation>
    <scope>NUCLEOTIDE SEQUENCE [LARGE SCALE GENOMIC DNA]</scope>
    <source>
        <strain evidence="3 4">Pla175</strain>
    </source>
</reference>
<keyword evidence="4" id="KW-1185">Reference proteome</keyword>
<gene>
    <name evidence="3" type="ORF">Pla175_51570</name>
</gene>
<feature type="region of interest" description="Disordered" evidence="1">
    <location>
        <begin position="77"/>
        <end position="98"/>
    </location>
</feature>
<evidence type="ECO:0008006" key="5">
    <source>
        <dbReference type="Google" id="ProtNLM"/>
    </source>
</evidence>
<accession>A0A518DJS6</accession>
<dbReference type="AlphaFoldDB" id="A0A518DJS6"/>
<proteinExistence type="predicted"/>
<evidence type="ECO:0000256" key="2">
    <source>
        <dbReference type="SAM" id="SignalP"/>
    </source>
</evidence>
<feature type="compositionally biased region" description="Low complexity" evidence="1">
    <location>
        <begin position="35"/>
        <end position="47"/>
    </location>
</feature>
<feature type="signal peptide" evidence="2">
    <location>
        <begin position="1"/>
        <end position="21"/>
    </location>
</feature>
<dbReference type="EMBL" id="CP036291">
    <property type="protein sequence ID" value="QDU91727.1"/>
    <property type="molecule type" value="Genomic_DNA"/>
</dbReference>